<keyword evidence="3" id="KW-0808">Transferase</keyword>
<keyword evidence="6 7" id="KW-0067">ATP-binding</keyword>
<dbReference type="InterPro" id="IPR000719">
    <property type="entry name" value="Prot_kinase_dom"/>
</dbReference>
<evidence type="ECO:0000259" key="9">
    <source>
        <dbReference type="PROSITE" id="PS50011"/>
    </source>
</evidence>
<dbReference type="PROSITE" id="PS00107">
    <property type="entry name" value="PROTEIN_KINASE_ATP"/>
    <property type="match status" value="1"/>
</dbReference>
<gene>
    <name evidence="10" type="ORF">GGH94_003613</name>
</gene>
<dbReference type="SMART" id="SM00220">
    <property type="entry name" value="S_TKc"/>
    <property type="match status" value="1"/>
</dbReference>
<comment type="caution">
    <text evidence="10">The sequence shown here is derived from an EMBL/GenBank/DDBJ whole genome shotgun (WGS) entry which is preliminary data.</text>
</comment>
<organism evidence="10 11">
    <name type="scientific">Coemansia aciculifera</name>
    <dbReference type="NCBI Taxonomy" id="417176"/>
    <lineage>
        <taxon>Eukaryota</taxon>
        <taxon>Fungi</taxon>
        <taxon>Fungi incertae sedis</taxon>
        <taxon>Zoopagomycota</taxon>
        <taxon>Kickxellomycotina</taxon>
        <taxon>Kickxellomycetes</taxon>
        <taxon>Kickxellales</taxon>
        <taxon>Kickxellaceae</taxon>
        <taxon>Coemansia</taxon>
    </lineage>
</organism>
<dbReference type="CDD" id="cd13994">
    <property type="entry name" value="STKc_HAL4_like"/>
    <property type="match status" value="1"/>
</dbReference>
<evidence type="ECO:0000256" key="8">
    <source>
        <dbReference type="SAM" id="MobiDB-lite"/>
    </source>
</evidence>
<evidence type="ECO:0000256" key="6">
    <source>
        <dbReference type="ARBA" id="ARBA00022840"/>
    </source>
</evidence>
<dbReference type="PANTHER" id="PTHR24346">
    <property type="entry name" value="MAP/MICROTUBULE AFFINITY-REGULATING KINASE"/>
    <property type="match status" value="1"/>
</dbReference>
<dbReference type="InterPro" id="IPR008271">
    <property type="entry name" value="Ser/Thr_kinase_AS"/>
</dbReference>
<dbReference type="InterPro" id="IPR011009">
    <property type="entry name" value="Kinase-like_dom_sf"/>
</dbReference>
<dbReference type="Gene3D" id="1.10.510.10">
    <property type="entry name" value="Transferase(Phosphotransferase) domain 1"/>
    <property type="match status" value="1"/>
</dbReference>
<keyword evidence="11" id="KW-1185">Reference proteome</keyword>
<evidence type="ECO:0000256" key="2">
    <source>
        <dbReference type="ARBA" id="ARBA00022527"/>
    </source>
</evidence>
<keyword evidence="2" id="KW-0723">Serine/threonine-protein kinase</keyword>
<dbReference type="GO" id="GO:0004674">
    <property type="term" value="F:protein serine/threonine kinase activity"/>
    <property type="evidence" value="ECO:0007669"/>
    <property type="project" value="UniProtKB-KW"/>
</dbReference>
<dbReference type="GO" id="GO:0005524">
    <property type="term" value="F:ATP binding"/>
    <property type="evidence" value="ECO:0007669"/>
    <property type="project" value="UniProtKB-UniRule"/>
</dbReference>
<evidence type="ECO:0000256" key="3">
    <source>
        <dbReference type="ARBA" id="ARBA00022679"/>
    </source>
</evidence>
<evidence type="ECO:0000313" key="11">
    <source>
        <dbReference type="Proteomes" id="UP001140074"/>
    </source>
</evidence>
<keyword evidence="4 7" id="KW-0547">Nucleotide-binding</keyword>
<protein>
    <recommendedName>
        <fullName evidence="9">Protein kinase domain-containing protein</fullName>
    </recommendedName>
</protein>
<evidence type="ECO:0000256" key="1">
    <source>
        <dbReference type="ARBA" id="ARBA00010791"/>
    </source>
</evidence>
<name>A0A9W8M2Z7_9FUNG</name>
<dbReference type="GO" id="GO:0005737">
    <property type="term" value="C:cytoplasm"/>
    <property type="evidence" value="ECO:0007669"/>
    <property type="project" value="TreeGrafter"/>
</dbReference>
<feature type="compositionally biased region" description="Low complexity" evidence="8">
    <location>
        <begin position="148"/>
        <end position="159"/>
    </location>
</feature>
<comment type="similarity">
    <text evidence="1">Belongs to the protein kinase superfamily. CAMK Ser/Thr protein kinase family. NIM1 subfamily.</text>
</comment>
<dbReference type="Proteomes" id="UP001140074">
    <property type="component" value="Unassembled WGS sequence"/>
</dbReference>
<feature type="region of interest" description="Disordered" evidence="8">
    <location>
        <begin position="141"/>
        <end position="176"/>
    </location>
</feature>
<evidence type="ECO:0000256" key="5">
    <source>
        <dbReference type="ARBA" id="ARBA00022777"/>
    </source>
</evidence>
<dbReference type="SUPFAM" id="SSF56112">
    <property type="entry name" value="Protein kinase-like (PK-like)"/>
    <property type="match status" value="1"/>
</dbReference>
<sequence length="508" mass="55959">MTAAILPSIEATASSHHPTTKLVVSTTAADVRRHTSTSSHHSDYTLCNEPMYIDTPPEAPSQPQSPDSVVAGMAALHMDAGAGTQSPARRSSGEEHPTTAASIASAIAAAPRVEKRPSLMQRFLGTGSKTAASAQCADRASVASSKRVTPPASVASSVSGTGGTHHQRRGSEASTTFEQKYGTCSRECIGRGATAVVRVAYKQHRDGPQVYAIKRFRKQRANETEREYIKKLTSEYCISSSIHHKNVVSTLDLIQDPQKNWCQVMEYCPGGDLYTAIRDGSMGLPEHECCFKQMCEGIAHLHSMGVCHRDIKAENLLLDASNTIKITDFGVADVFRVAWESNIHKSRGLCGSEPYIAPEMFTGKSYDGRKTDIWSAAIVYYTMIYNGIPWRAAKEDDPNYARFLDAVRNGRDYEGFRRIDLRTRRLIQLMLNPEPSARPTMDEVLASDILQRICVCDNNGTVAGGGCHAHYTEEYEERMNARRMRAQAAQDHHRGQRAPGHHGLFHHQ</sequence>
<dbReference type="GO" id="GO:0035556">
    <property type="term" value="P:intracellular signal transduction"/>
    <property type="evidence" value="ECO:0007669"/>
    <property type="project" value="TreeGrafter"/>
</dbReference>
<dbReference type="InterPro" id="IPR017441">
    <property type="entry name" value="Protein_kinase_ATP_BS"/>
</dbReference>
<evidence type="ECO:0000256" key="4">
    <source>
        <dbReference type="ARBA" id="ARBA00022741"/>
    </source>
</evidence>
<feature type="binding site" evidence="7">
    <location>
        <position position="214"/>
    </location>
    <ligand>
        <name>ATP</name>
        <dbReference type="ChEBI" id="CHEBI:30616"/>
    </ligand>
</feature>
<dbReference type="EMBL" id="JANBUY010000123">
    <property type="protein sequence ID" value="KAJ2863443.1"/>
    <property type="molecule type" value="Genomic_DNA"/>
</dbReference>
<dbReference type="PROSITE" id="PS00108">
    <property type="entry name" value="PROTEIN_KINASE_ST"/>
    <property type="match status" value="1"/>
</dbReference>
<keyword evidence="5" id="KW-0418">Kinase</keyword>
<proteinExistence type="inferred from homology"/>
<dbReference type="PANTHER" id="PTHR24346:SF82">
    <property type="entry name" value="KP78A-RELATED"/>
    <property type="match status" value="1"/>
</dbReference>
<dbReference type="PROSITE" id="PS50011">
    <property type="entry name" value="PROTEIN_KINASE_DOM"/>
    <property type="match status" value="1"/>
</dbReference>
<feature type="compositionally biased region" description="Basic residues" evidence="8">
    <location>
        <begin position="494"/>
        <end position="508"/>
    </location>
</feature>
<evidence type="ECO:0000256" key="7">
    <source>
        <dbReference type="PROSITE-ProRule" id="PRU10141"/>
    </source>
</evidence>
<reference evidence="10" key="1">
    <citation type="submission" date="2022-07" db="EMBL/GenBank/DDBJ databases">
        <title>Phylogenomic reconstructions and comparative analyses of Kickxellomycotina fungi.</title>
        <authorList>
            <person name="Reynolds N.K."/>
            <person name="Stajich J.E."/>
            <person name="Barry K."/>
            <person name="Grigoriev I.V."/>
            <person name="Crous P."/>
            <person name="Smith M.E."/>
        </authorList>
    </citation>
    <scope>NUCLEOTIDE SEQUENCE</scope>
    <source>
        <strain evidence="10">RSA 476</strain>
    </source>
</reference>
<dbReference type="Pfam" id="PF00069">
    <property type="entry name" value="Pkinase"/>
    <property type="match status" value="1"/>
</dbReference>
<feature type="region of interest" description="Disordered" evidence="8">
    <location>
        <begin position="486"/>
        <end position="508"/>
    </location>
</feature>
<accession>A0A9W8M2Z7</accession>
<feature type="region of interest" description="Disordered" evidence="8">
    <location>
        <begin position="80"/>
        <end position="100"/>
    </location>
</feature>
<dbReference type="AlphaFoldDB" id="A0A9W8M2Z7"/>
<feature type="domain" description="Protein kinase" evidence="9">
    <location>
        <begin position="183"/>
        <end position="450"/>
    </location>
</feature>
<evidence type="ECO:0000313" key="10">
    <source>
        <dbReference type="EMBL" id="KAJ2863443.1"/>
    </source>
</evidence>